<evidence type="ECO:0000256" key="1">
    <source>
        <dbReference type="SAM" id="Phobius"/>
    </source>
</evidence>
<gene>
    <name evidence="2" type="ORF">BpHYR1_009363</name>
</gene>
<protein>
    <submittedName>
        <fullName evidence="2">Uncharacterized protein</fullName>
    </submittedName>
</protein>
<name>A0A3M7RKV0_BRAPC</name>
<comment type="caution">
    <text evidence="2">The sequence shown here is derived from an EMBL/GenBank/DDBJ whole genome shotgun (WGS) entry which is preliminary data.</text>
</comment>
<keyword evidence="1" id="KW-0812">Transmembrane</keyword>
<sequence length="137" mass="15575">MSFTYHCSSVEKLMINSNILIDVSVISLLFSVSAVILPSLSVSFTKRIKFQTGHRDGGKFVGLTSCISLDCDSVTICQDKVVNCHKISFDFRQICTIISQKYTFRRAIKFHTTFVKGLVYFENLIAIRIAKNIIKRR</sequence>
<dbReference type="AlphaFoldDB" id="A0A3M7RKV0"/>
<keyword evidence="1" id="KW-0472">Membrane</keyword>
<organism evidence="2 3">
    <name type="scientific">Brachionus plicatilis</name>
    <name type="common">Marine rotifer</name>
    <name type="synonym">Brachionus muelleri</name>
    <dbReference type="NCBI Taxonomy" id="10195"/>
    <lineage>
        <taxon>Eukaryota</taxon>
        <taxon>Metazoa</taxon>
        <taxon>Spiralia</taxon>
        <taxon>Gnathifera</taxon>
        <taxon>Rotifera</taxon>
        <taxon>Eurotatoria</taxon>
        <taxon>Monogononta</taxon>
        <taxon>Pseudotrocha</taxon>
        <taxon>Ploima</taxon>
        <taxon>Brachionidae</taxon>
        <taxon>Brachionus</taxon>
    </lineage>
</organism>
<accession>A0A3M7RKV0</accession>
<keyword evidence="3" id="KW-1185">Reference proteome</keyword>
<evidence type="ECO:0000313" key="2">
    <source>
        <dbReference type="EMBL" id="RNA24161.1"/>
    </source>
</evidence>
<feature type="transmembrane region" description="Helical" evidence="1">
    <location>
        <begin position="19"/>
        <end position="40"/>
    </location>
</feature>
<dbReference type="Proteomes" id="UP000276133">
    <property type="component" value="Unassembled WGS sequence"/>
</dbReference>
<proteinExistence type="predicted"/>
<keyword evidence="1" id="KW-1133">Transmembrane helix</keyword>
<reference evidence="2 3" key="1">
    <citation type="journal article" date="2018" name="Sci. Rep.">
        <title>Genomic signatures of local adaptation to the degree of environmental predictability in rotifers.</title>
        <authorList>
            <person name="Franch-Gras L."/>
            <person name="Hahn C."/>
            <person name="Garcia-Roger E.M."/>
            <person name="Carmona M.J."/>
            <person name="Serra M."/>
            <person name="Gomez A."/>
        </authorList>
    </citation>
    <scope>NUCLEOTIDE SEQUENCE [LARGE SCALE GENOMIC DNA]</scope>
    <source>
        <strain evidence="2">HYR1</strain>
    </source>
</reference>
<evidence type="ECO:0000313" key="3">
    <source>
        <dbReference type="Proteomes" id="UP000276133"/>
    </source>
</evidence>
<dbReference type="EMBL" id="REGN01003163">
    <property type="protein sequence ID" value="RNA24161.1"/>
    <property type="molecule type" value="Genomic_DNA"/>
</dbReference>